<evidence type="ECO:0000256" key="6">
    <source>
        <dbReference type="ARBA" id="ARBA00019935"/>
    </source>
</evidence>
<comment type="catalytic activity">
    <reaction evidence="1 11">
        <text>[(1-&gt;4)-alpha-D-glucosyl](n) + ADP-alpha-D-glucose = [(1-&gt;4)-alpha-D-glucosyl](n+1) + ADP + H(+)</text>
        <dbReference type="Rhea" id="RHEA:18189"/>
        <dbReference type="Rhea" id="RHEA-COMP:9584"/>
        <dbReference type="Rhea" id="RHEA-COMP:9587"/>
        <dbReference type="ChEBI" id="CHEBI:15378"/>
        <dbReference type="ChEBI" id="CHEBI:15444"/>
        <dbReference type="ChEBI" id="CHEBI:57498"/>
        <dbReference type="ChEBI" id="CHEBI:456216"/>
        <dbReference type="EC" id="2.4.1.21"/>
    </reaction>
</comment>
<feature type="binding site" evidence="11">
    <location>
        <position position="16"/>
    </location>
    <ligand>
        <name>ADP-alpha-D-glucose</name>
        <dbReference type="ChEBI" id="CHEBI:57498"/>
    </ligand>
</feature>
<feature type="domain" description="Starch synthase catalytic" evidence="13">
    <location>
        <begin position="3"/>
        <end position="236"/>
    </location>
</feature>
<protein>
    <recommendedName>
        <fullName evidence="6 11">Glycogen synthase</fullName>
        <ecNumber evidence="5 11">2.4.1.21</ecNumber>
    </recommendedName>
    <alternativeName>
        <fullName evidence="10 11">Starch [bacterial glycogen] synthase</fullName>
    </alternativeName>
</protein>
<proteinExistence type="inferred from homology"/>
<sequence>MARILFVASEVYPLLKTGGLADVSYSLPLALHGLGEDVRVLMPAYRDALAKAGELRRVAEFAVRGQIVGVLEGRLGPDGPVLWLLQHACYDHPGNPYLAPDGKPWPDSAERFALLCRAAVELAQGRANLAWSPDIVHGNDWQTGLVPALLSLEQPRPATVFTVHNLAYQGVFPYETFQGLGLPQSLWSLDGLEFHGQLSFMKGGLVYSDRITTVSPNYAREIQTAEFGCGLEGLLSRRRDRLSGIVNGIDEADWNPAADPSLAAVYDAGQLDGKAANKRAMQERFGLPVEPEIPLLCFIGRLVQQKGVDLLLQAMGPLLQNSVQLAFLGSGDPVYEQALLYWARREPQRVGVVLGYNEALAHQMEAGADMFLMPSRFEPCGLNQMYSQRYGTLPIVRAVGGLADTVVDATPEALAAGRASGFAFAEASAQSLLEAIQRGLALYRDKSAWTAVQRTGMSRDFSWRGSADHYLDLYRQCLSEH</sequence>
<dbReference type="CDD" id="cd03791">
    <property type="entry name" value="GT5_Glycogen_synthase_DULL1-like"/>
    <property type="match status" value="1"/>
</dbReference>
<evidence type="ECO:0000313" key="15">
    <source>
        <dbReference type="Proteomes" id="UP000824988"/>
    </source>
</evidence>
<evidence type="ECO:0000256" key="7">
    <source>
        <dbReference type="ARBA" id="ARBA00022676"/>
    </source>
</evidence>
<dbReference type="Pfam" id="PF08323">
    <property type="entry name" value="Glyco_transf_5"/>
    <property type="match status" value="1"/>
</dbReference>
<dbReference type="AlphaFoldDB" id="A0A8D5AN08"/>
<evidence type="ECO:0000259" key="13">
    <source>
        <dbReference type="Pfam" id="PF08323"/>
    </source>
</evidence>
<comment type="similarity">
    <text evidence="4 11">Belongs to the glycosyltransferase 1 family. Bacterial/plant glycogen synthase subfamily.</text>
</comment>
<evidence type="ECO:0000256" key="10">
    <source>
        <dbReference type="ARBA" id="ARBA00031722"/>
    </source>
</evidence>
<keyword evidence="7 11" id="KW-0328">Glycosyltransferase</keyword>
<dbReference type="EC" id="2.4.1.21" evidence="5 11"/>
<dbReference type="NCBIfam" id="TIGR02095">
    <property type="entry name" value="glgA"/>
    <property type="match status" value="1"/>
</dbReference>
<feature type="domain" description="Glycosyl transferase family 1" evidence="12">
    <location>
        <begin position="287"/>
        <end position="441"/>
    </location>
</feature>
<evidence type="ECO:0000256" key="11">
    <source>
        <dbReference type="HAMAP-Rule" id="MF_00484"/>
    </source>
</evidence>
<dbReference type="InterPro" id="IPR001296">
    <property type="entry name" value="Glyco_trans_1"/>
</dbReference>
<dbReference type="GO" id="GO:0005978">
    <property type="term" value="P:glycogen biosynthetic process"/>
    <property type="evidence" value="ECO:0007669"/>
    <property type="project" value="UniProtKB-UniRule"/>
</dbReference>
<dbReference type="GO" id="GO:0004373">
    <property type="term" value="F:alpha-1,4-glucan glucosyltransferase (UDP-glucose donor) activity"/>
    <property type="evidence" value="ECO:0007669"/>
    <property type="project" value="InterPro"/>
</dbReference>
<comment type="function">
    <text evidence="2 11">Synthesizes alpha-1,4-glucan chains using ADP-glucose.</text>
</comment>
<evidence type="ECO:0000256" key="3">
    <source>
        <dbReference type="ARBA" id="ARBA00004964"/>
    </source>
</evidence>
<evidence type="ECO:0000256" key="9">
    <source>
        <dbReference type="ARBA" id="ARBA00023056"/>
    </source>
</evidence>
<dbReference type="PANTHER" id="PTHR45825">
    <property type="entry name" value="GRANULE-BOUND STARCH SYNTHASE 1, CHLOROPLASTIC/AMYLOPLASTIC"/>
    <property type="match status" value="1"/>
</dbReference>
<dbReference type="NCBIfam" id="NF001899">
    <property type="entry name" value="PRK00654.1-2"/>
    <property type="match status" value="1"/>
</dbReference>
<accession>A0A8D5AN08</accession>
<dbReference type="GO" id="GO:0009011">
    <property type="term" value="F:alpha-1,4-glucan glucosyltransferase (ADP-glucose donor) activity"/>
    <property type="evidence" value="ECO:0007669"/>
    <property type="project" value="UniProtKB-UniRule"/>
</dbReference>
<evidence type="ECO:0000256" key="8">
    <source>
        <dbReference type="ARBA" id="ARBA00022679"/>
    </source>
</evidence>
<evidence type="ECO:0000259" key="12">
    <source>
        <dbReference type="Pfam" id="PF00534"/>
    </source>
</evidence>
<comment type="pathway">
    <text evidence="3 11">Glycan biosynthesis; glycogen biosynthesis.</text>
</comment>
<dbReference type="KEGG" id="moz:MoryE10_22310"/>
<evidence type="ECO:0000256" key="4">
    <source>
        <dbReference type="ARBA" id="ARBA00010281"/>
    </source>
</evidence>
<dbReference type="UniPathway" id="UPA00164"/>
<evidence type="ECO:0000256" key="1">
    <source>
        <dbReference type="ARBA" id="ARBA00001478"/>
    </source>
</evidence>
<dbReference type="Pfam" id="PF00534">
    <property type="entry name" value="Glycos_transf_1"/>
    <property type="match status" value="1"/>
</dbReference>
<dbReference type="InterPro" id="IPR013534">
    <property type="entry name" value="Starch_synth_cat_dom"/>
</dbReference>
<gene>
    <name evidence="11 14" type="primary">glgA</name>
    <name evidence="14" type="ORF">MoryE10_22310</name>
</gene>
<dbReference type="Proteomes" id="UP000824988">
    <property type="component" value="Chromosome"/>
</dbReference>
<evidence type="ECO:0000256" key="5">
    <source>
        <dbReference type="ARBA" id="ARBA00012588"/>
    </source>
</evidence>
<evidence type="ECO:0000256" key="2">
    <source>
        <dbReference type="ARBA" id="ARBA00002764"/>
    </source>
</evidence>
<dbReference type="InterPro" id="IPR011835">
    <property type="entry name" value="GS/SS"/>
</dbReference>
<name>A0A8D5AN08_9GAMM</name>
<evidence type="ECO:0000313" key="14">
    <source>
        <dbReference type="EMBL" id="BBL71625.1"/>
    </source>
</evidence>
<keyword evidence="9 11" id="KW-0320">Glycogen biosynthesis</keyword>
<dbReference type="HAMAP" id="MF_00484">
    <property type="entry name" value="Glycogen_synth"/>
    <property type="match status" value="1"/>
</dbReference>
<reference evidence="14" key="1">
    <citation type="submission" date="2019-06" db="EMBL/GenBank/DDBJ databases">
        <title>Complete genome sequence of Methylogaea oryzae strain JCM16910.</title>
        <authorList>
            <person name="Asakawa S."/>
        </authorList>
    </citation>
    <scope>NUCLEOTIDE SEQUENCE</scope>
    <source>
        <strain evidence="14">E10</strain>
    </source>
</reference>
<dbReference type="EMBL" id="AP019782">
    <property type="protein sequence ID" value="BBL71625.1"/>
    <property type="molecule type" value="Genomic_DNA"/>
</dbReference>
<dbReference type="RefSeq" id="WP_221047070.1">
    <property type="nucleotide sequence ID" value="NZ_AP019782.1"/>
</dbReference>
<dbReference type="PANTHER" id="PTHR45825:SF11">
    <property type="entry name" value="ALPHA AMYLASE DOMAIN-CONTAINING PROTEIN"/>
    <property type="match status" value="1"/>
</dbReference>
<organism evidence="14 15">
    <name type="scientific">Methylogaea oryzae</name>
    <dbReference type="NCBI Taxonomy" id="1295382"/>
    <lineage>
        <taxon>Bacteria</taxon>
        <taxon>Pseudomonadati</taxon>
        <taxon>Pseudomonadota</taxon>
        <taxon>Gammaproteobacteria</taxon>
        <taxon>Methylococcales</taxon>
        <taxon>Methylococcaceae</taxon>
        <taxon>Methylogaea</taxon>
    </lineage>
</organism>
<keyword evidence="8 11" id="KW-0808">Transferase</keyword>
<keyword evidence="15" id="KW-1185">Reference proteome</keyword>